<name>A0ABQ9WBK1_SAGOE</name>
<comment type="similarity">
    <text evidence="1">Belongs to the actin family.</text>
</comment>
<dbReference type="Pfam" id="PF00022">
    <property type="entry name" value="Actin"/>
    <property type="match status" value="1"/>
</dbReference>
<evidence type="ECO:0000313" key="2">
    <source>
        <dbReference type="EMBL" id="KAK2119013.1"/>
    </source>
</evidence>
<reference evidence="2 3" key="1">
    <citation type="submission" date="2023-05" db="EMBL/GenBank/DDBJ databases">
        <title>B98-5 Cell Line De Novo Hybrid Assembly: An Optical Mapping Approach.</title>
        <authorList>
            <person name="Kananen K."/>
            <person name="Auerbach J.A."/>
            <person name="Kautto E."/>
            <person name="Blachly J.S."/>
        </authorList>
    </citation>
    <scope>NUCLEOTIDE SEQUENCE [LARGE SCALE GENOMIC DNA]</scope>
    <source>
        <strain evidence="2">B95-8</strain>
        <tissue evidence="2">Cell line</tissue>
    </source>
</reference>
<evidence type="ECO:0000313" key="3">
    <source>
        <dbReference type="Proteomes" id="UP001266305"/>
    </source>
</evidence>
<dbReference type="InterPro" id="IPR004000">
    <property type="entry name" value="Actin"/>
</dbReference>
<evidence type="ECO:0000256" key="1">
    <source>
        <dbReference type="RuleBase" id="RU000487"/>
    </source>
</evidence>
<dbReference type="EMBL" id="JASSZA010000001">
    <property type="protein sequence ID" value="KAK2119013.1"/>
    <property type="molecule type" value="Genomic_DNA"/>
</dbReference>
<dbReference type="InterPro" id="IPR043129">
    <property type="entry name" value="ATPase_NBD"/>
</dbReference>
<proteinExistence type="inferred from homology"/>
<dbReference type="Gene3D" id="3.30.420.40">
    <property type="match status" value="2"/>
</dbReference>
<dbReference type="SUPFAM" id="SSF53067">
    <property type="entry name" value="Actin-like ATPase domain"/>
    <property type="match status" value="2"/>
</dbReference>
<dbReference type="SMART" id="SM00268">
    <property type="entry name" value="ACTIN"/>
    <property type="match status" value="1"/>
</dbReference>
<keyword evidence="3" id="KW-1185">Reference proteome</keyword>
<accession>A0ABQ9WBK1</accession>
<comment type="caution">
    <text evidence="2">The sequence shown here is derived from an EMBL/GenBank/DDBJ whole genome shotgun (WGS) entry which is preliminary data.</text>
</comment>
<sequence>MGNEAQSKCIILTLKLPMEHHIITSWHDMKKIWHCTFYIKVCVVPQKHPVLLPECSPTPNPKTNPENMTQIMCETFNTPAMYVAIQAVLFLYATGCNTGIMIDCSDSVYKEYAFPHTILRLHLAGRDLTNYLIKILRGHCHRFTTIDPWEVMHDIQEKLYYVTLHFKQEMATAACRSSLEKSCEMPNGQVITTGKKEFCCSEALFQPSFLGMES</sequence>
<dbReference type="Proteomes" id="UP001266305">
    <property type="component" value="Unassembled WGS sequence"/>
</dbReference>
<gene>
    <name evidence="2" type="primary">ACT1A</name>
    <name evidence="2" type="ORF">P7K49_000399</name>
</gene>
<organism evidence="2 3">
    <name type="scientific">Saguinus oedipus</name>
    <name type="common">Cotton-top tamarin</name>
    <name type="synonym">Oedipomidas oedipus</name>
    <dbReference type="NCBI Taxonomy" id="9490"/>
    <lineage>
        <taxon>Eukaryota</taxon>
        <taxon>Metazoa</taxon>
        <taxon>Chordata</taxon>
        <taxon>Craniata</taxon>
        <taxon>Vertebrata</taxon>
        <taxon>Euteleostomi</taxon>
        <taxon>Mammalia</taxon>
        <taxon>Eutheria</taxon>
        <taxon>Euarchontoglires</taxon>
        <taxon>Primates</taxon>
        <taxon>Haplorrhini</taxon>
        <taxon>Platyrrhini</taxon>
        <taxon>Cebidae</taxon>
        <taxon>Callitrichinae</taxon>
        <taxon>Saguinus</taxon>
    </lineage>
</organism>
<protein>
    <submittedName>
        <fullName evidence="2">Major actin</fullName>
    </submittedName>
</protein>
<dbReference type="PRINTS" id="PR00190">
    <property type="entry name" value="ACTIN"/>
</dbReference>
<dbReference type="PANTHER" id="PTHR11937">
    <property type="entry name" value="ACTIN"/>
    <property type="match status" value="1"/>
</dbReference>
<dbReference type="Gene3D" id="3.90.640.10">
    <property type="entry name" value="Actin, Chain A, domain 4"/>
    <property type="match status" value="1"/>
</dbReference>